<dbReference type="STRING" id="626937.HMPREF3293_01212"/>
<gene>
    <name evidence="2" type="ORF">HMPREF3293_01212</name>
</gene>
<feature type="region of interest" description="Disordered" evidence="1">
    <location>
        <begin position="1"/>
        <end position="32"/>
    </location>
</feature>
<dbReference type="AlphaFoldDB" id="A0A136Q5J2"/>
<keyword evidence="3" id="KW-1185">Reference proteome</keyword>
<comment type="caution">
    <text evidence="2">The sequence shown here is derived from an EMBL/GenBank/DDBJ whole genome shotgun (WGS) entry which is preliminary data.</text>
</comment>
<evidence type="ECO:0000313" key="2">
    <source>
        <dbReference type="EMBL" id="KXK65920.1"/>
    </source>
</evidence>
<proteinExistence type="predicted"/>
<sequence length="45" mass="4746">MHLKNAPRPVSCGTSGEPAVGISLPHKSAARERDVKAGNMKFVSL</sequence>
<evidence type="ECO:0000256" key="1">
    <source>
        <dbReference type="SAM" id="MobiDB-lite"/>
    </source>
</evidence>
<dbReference type="EMBL" id="LSZW01000054">
    <property type="protein sequence ID" value="KXK65920.1"/>
    <property type="molecule type" value="Genomic_DNA"/>
</dbReference>
<dbReference type="Proteomes" id="UP000070366">
    <property type="component" value="Unassembled WGS sequence"/>
</dbReference>
<protein>
    <submittedName>
        <fullName evidence="2">Uncharacterized protein</fullName>
    </submittedName>
</protein>
<reference evidence="3" key="1">
    <citation type="submission" date="2016-02" db="EMBL/GenBank/DDBJ databases">
        <authorList>
            <person name="Mitreva M."/>
            <person name="Pepin K.H."/>
            <person name="Mihindukulasuriya K.A."/>
            <person name="Fulton R."/>
            <person name="Fronick C."/>
            <person name="O'Laughlin M."/>
            <person name="Miner T."/>
            <person name="Herter B."/>
            <person name="Rosa B.A."/>
            <person name="Cordes M."/>
            <person name="Tomlinson C."/>
            <person name="Wollam A."/>
            <person name="Palsikar V.B."/>
            <person name="Mardis E.R."/>
            <person name="Wilson R.K."/>
        </authorList>
    </citation>
    <scope>NUCLEOTIDE SEQUENCE [LARGE SCALE GENOMIC DNA]</scope>
    <source>
        <strain evidence="3">DSM 22607</strain>
    </source>
</reference>
<organism evidence="2 3">
    <name type="scientific">Christensenella minuta</name>
    <dbReference type="NCBI Taxonomy" id="626937"/>
    <lineage>
        <taxon>Bacteria</taxon>
        <taxon>Bacillati</taxon>
        <taxon>Bacillota</taxon>
        <taxon>Clostridia</taxon>
        <taxon>Christensenellales</taxon>
        <taxon>Christensenellaceae</taxon>
        <taxon>Christensenella</taxon>
    </lineage>
</organism>
<accession>A0A136Q5J2</accession>
<evidence type="ECO:0000313" key="3">
    <source>
        <dbReference type="Proteomes" id="UP000070366"/>
    </source>
</evidence>
<name>A0A136Q5J2_9FIRM</name>